<name>A0A8S5RJW4_9VIRU</name>
<accession>A0A8S5RJW4</accession>
<dbReference type="EMBL" id="BK059109">
    <property type="protein sequence ID" value="DAE31686.1"/>
    <property type="molecule type" value="Genomic_DNA"/>
</dbReference>
<protein>
    <submittedName>
        <fullName evidence="1">Uncharacterized protein</fullName>
    </submittedName>
</protein>
<reference evidence="1" key="1">
    <citation type="journal article" date="2021" name="Proc. Natl. Acad. Sci. U.S.A.">
        <title>A Catalog of Tens of Thousands of Viruses from Human Metagenomes Reveals Hidden Associations with Chronic Diseases.</title>
        <authorList>
            <person name="Tisza M.J."/>
            <person name="Buck C.B."/>
        </authorList>
    </citation>
    <scope>NUCLEOTIDE SEQUENCE</scope>
    <source>
        <strain evidence="1">CtBM815</strain>
    </source>
</reference>
<organism evidence="1">
    <name type="scientific">virus sp. ctBM815</name>
    <dbReference type="NCBI Taxonomy" id="2825806"/>
    <lineage>
        <taxon>Viruses</taxon>
    </lineage>
</organism>
<proteinExistence type="predicted"/>
<evidence type="ECO:0000313" key="1">
    <source>
        <dbReference type="EMBL" id="DAE31686.1"/>
    </source>
</evidence>
<sequence length="138" mass="15123">MNILEKLMGKNYPKFETAIYADGNTTIVTVSRTLSPTHVDLDSPSYVETKFKKHIPILKEIGVIKNQETDEQSINVTVEVGGAFNGITHLNHLVHIAAGISEIAEDRLSEPNAIKAIGLDCKPFICTDNESEETQADA</sequence>